<protein>
    <submittedName>
        <fullName evidence="1">Uncharacterized protein</fullName>
    </submittedName>
</protein>
<organism evidence="1">
    <name type="scientific">marine sediment metagenome</name>
    <dbReference type="NCBI Taxonomy" id="412755"/>
    <lineage>
        <taxon>unclassified sequences</taxon>
        <taxon>metagenomes</taxon>
        <taxon>ecological metagenomes</taxon>
    </lineage>
</organism>
<accession>X1S904</accession>
<dbReference type="AlphaFoldDB" id="X1S904"/>
<comment type="caution">
    <text evidence="1">The sequence shown here is derived from an EMBL/GenBank/DDBJ whole genome shotgun (WGS) entry which is preliminary data.</text>
</comment>
<proteinExistence type="predicted"/>
<gene>
    <name evidence="1" type="ORF">S06H3_64964</name>
</gene>
<reference evidence="1" key="1">
    <citation type="journal article" date="2014" name="Front. Microbiol.">
        <title>High frequency of phylogenetically diverse reductive dehalogenase-homologous genes in deep subseafloor sedimentary metagenomes.</title>
        <authorList>
            <person name="Kawai M."/>
            <person name="Futagami T."/>
            <person name="Toyoda A."/>
            <person name="Takaki Y."/>
            <person name="Nishi S."/>
            <person name="Hori S."/>
            <person name="Arai W."/>
            <person name="Tsubouchi T."/>
            <person name="Morono Y."/>
            <person name="Uchiyama I."/>
            <person name="Ito T."/>
            <person name="Fujiyama A."/>
            <person name="Inagaki F."/>
            <person name="Takami H."/>
        </authorList>
    </citation>
    <scope>NUCLEOTIDE SEQUENCE</scope>
    <source>
        <strain evidence="1">Expedition CK06-06</strain>
    </source>
</reference>
<feature type="non-terminal residue" evidence="1">
    <location>
        <position position="1"/>
    </location>
</feature>
<name>X1S904_9ZZZZ</name>
<sequence>NVFVVIIASEDEHYSQWQESLNPLGSFNATEFRHSDIHNDHIGLKLTG</sequence>
<dbReference type="EMBL" id="BARV01043557">
    <property type="protein sequence ID" value="GAI64269.1"/>
    <property type="molecule type" value="Genomic_DNA"/>
</dbReference>
<evidence type="ECO:0000313" key="1">
    <source>
        <dbReference type="EMBL" id="GAI64269.1"/>
    </source>
</evidence>